<organism evidence="2 3">
    <name type="scientific">Desulfitobacterium hafniense (strain Y51)</name>
    <dbReference type="NCBI Taxonomy" id="138119"/>
    <lineage>
        <taxon>Bacteria</taxon>
        <taxon>Bacillati</taxon>
        <taxon>Bacillota</taxon>
        <taxon>Clostridia</taxon>
        <taxon>Eubacteriales</taxon>
        <taxon>Desulfitobacteriaceae</taxon>
        <taxon>Desulfitobacterium</taxon>
    </lineage>
</organism>
<keyword evidence="3" id="KW-1185">Reference proteome</keyword>
<evidence type="ECO:0000259" key="1">
    <source>
        <dbReference type="PROSITE" id="PS51832"/>
    </source>
</evidence>
<dbReference type="PANTHER" id="PTHR43155:SF2">
    <property type="entry name" value="CYCLIC DI-GMP PHOSPHODIESTERASE PA4108"/>
    <property type="match status" value="1"/>
</dbReference>
<evidence type="ECO:0000313" key="3">
    <source>
        <dbReference type="Proteomes" id="UP000001946"/>
    </source>
</evidence>
<reference evidence="2 3" key="1">
    <citation type="journal article" date="2006" name="J. Bacteriol.">
        <title>Complete genome sequence of the dehalorespiring bacterium Desulfitobacterium hafniense Y51 and comparison with Dehalococcoides ethenogenes 195.</title>
        <authorList>
            <person name="Nonaka H."/>
            <person name="Keresztes G."/>
            <person name="Shinoda Y."/>
            <person name="Ikenaga Y."/>
            <person name="Abe M."/>
            <person name="Naito K."/>
            <person name="Inatomi K."/>
            <person name="Furukawa K."/>
            <person name="Inui M."/>
            <person name="Yukawa H."/>
        </authorList>
    </citation>
    <scope>NUCLEOTIDE SEQUENCE [LARGE SCALE GENOMIC DNA]</scope>
    <source>
        <strain evidence="2 3">Y51</strain>
    </source>
</reference>
<gene>
    <name evidence="2" type="ordered locus">DSY3238</name>
</gene>
<dbReference type="SMART" id="SM00471">
    <property type="entry name" value="HDc"/>
    <property type="match status" value="1"/>
</dbReference>
<dbReference type="InterPro" id="IPR003607">
    <property type="entry name" value="HD/PDEase_dom"/>
</dbReference>
<dbReference type="SUPFAM" id="SSF109604">
    <property type="entry name" value="HD-domain/PDEase-like"/>
    <property type="match status" value="1"/>
</dbReference>
<dbReference type="PANTHER" id="PTHR43155">
    <property type="entry name" value="CYCLIC DI-GMP PHOSPHODIESTERASE PA4108-RELATED"/>
    <property type="match status" value="1"/>
</dbReference>
<dbReference type="KEGG" id="dsy:DSY3238"/>
<dbReference type="RefSeq" id="WP_011460944.1">
    <property type="nucleotide sequence ID" value="NC_007907.1"/>
</dbReference>
<name>Q24SG5_DESHY</name>
<proteinExistence type="predicted"/>
<dbReference type="eggNOG" id="COG2206">
    <property type="taxonomic scope" value="Bacteria"/>
</dbReference>
<protein>
    <recommendedName>
        <fullName evidence="1">HD-GYP domain-containing protein</fullName>
    </recommendedName>
</protein>
<dbReference type="CDD" id="cd00077">
    <property type="entry name" value="HDc"/>
    <property type="match status" value="1"/>
</dbReference>
<dbReference type="STRING" id="138119.DSY3238"/>
<dbReference type="Pfam" id="PF13487">
    <property type="entry name" value="HD_5"/>
    <property type="match status" value="1"/>
</dbReference>
<dbReference type="AlphaFoldDB" id="Q24SG5"/>
<dbReference type="PROSITE" id="PS51832">
    <property type="entry name" value="HD_GYP"/>
    <property type="match status" value="1"/>
</dbReference>
<accession>Q24SG5</accession>
<sequence>MKPTHSLRSIMGHTEEISMTSWDIIKYIEWIEKKDPLTCSHCSKSAEYAIFLGKNIALAADELAVLSIAAPLHDLGKIKVPDEILGKPASLTQEEFKVIQCHPLWGAEMILDNAGKNLDWLRVAEIILNHHERFDGCGYPAGIGGRQIPFLAQIVSIADAYDAMTSDRPYRSAMSEEQARRILQHEGGKQFHPDLVEEFVRLIA</sequence>
<evidence type="ECO:0000313" key="2">
    <source>
        <dbReference type="EMBL" id="BAE85027.1"/>
    </source>
</evidence>
<dbReference type="EMBL" id="AP008230">
    <property type="protein sequence ID" value="BAE85027.1"/>
    <property type="molecule type" value="Genomic_DNA"/>
</dbReference>
<dbReference type="Proteomes" id="UP000001946">
    <property type="component" value="Chromosome"/>
</dbReference>
<feature type="domain" description="HD-GYP" evidence="1">
    <location>
        <begin position="16"/>
        <end position="204"/>
    </location>
</feature>
<dbReference type="InterPro" id="IPR037522">
    <property type="entry name" value="HD_GYP_dom"/>
</dbReference>
<dbReference type="Gene3D" id="1.10.3210.10">
    <property type="entry name" value="Hypothetical protein af1432"/>
    <property type="match status" value="1"/>
</dbReference>
<dbReference type="HOGENOM" id="CLU_000445_92_3_9"/>